<evidence type="ECO:0000313" key="2">
    <source>
        <dbReference type="EMBL" id="CAB4941977.1"/>
    </source>
</evidence>
<reference evidence="2" key="1">
    <citation type="submission" date="2020-05" db="EMBL/GenBank/DDBJ databases">
        <authorList>
            <person name="Chiriac C."/>
            <person name="Salcher M."/>
            <person name="Ghai R."/>
            <person name="Kavagutti S V."/>
        </authorList>
    </citation>
    <scope>NUCLEOTIDE SEQUENCE</scope>
</reference>
<organism evidence="2">
    <name type="scientific">freshwater metagenome</name>
    <dbReference type="NCBI Taxonomy" id="449393"/>
    <lineage>
        <taxon>unclassified sequences</taxon>
        <taxon>metagenomes</taxon>
        <taxon>ecological metagenomes</taxon>
    </lineage>
</organism>
<accession>A0A6J7JGP1</accession>
<proteinExistence type="predicted"/>
<name>A0A6J7JGP1_9ZZZZ</name>
<dbReference type="AlphaFoldDB" id="A0A6J7JGP1"/>
<protein>
    <submittedName>
        <fullName evidence="2">Unannotated protein</fullName>
    </submittedName>
</protein>
<sequence length="56" mass="5919">MGSTFRESAVMSDVSASETISSEEARRAYYVDFEGPSGGSPVLLGWLYAEGASVLP</sequence>
<feature type="region of interest" description="Disordered" evidence="1">
    <location>
        <begin position="1"/>
        <end position="21"/>
    </location>
</feature>
<dbReference type="EMBL" id="CAFBNL010000004">
    <property type="protein sequence ID" value="CAB4941977.1"/>
    <property type="molecule type" value="Genomic_DNA"/>
</dbReference>
<gene>
    <name evidence="2" type="ORF">UFOPK3789_00138</name>
</gene>
<evidence type="ECO:0000256" key="1">
    <source>
        <dbReference type="SAM" id="MobiDB-lite"/>
    </source>
</evidence>